<evidence type="ECO:0000313" key="3">
    <source>
        <dbReference type="Proteomes" id="UP000027466"/>
    </source>
</evidence>
<dbReference type="InterPro" id="IPR036390">
    <property type="entry name" value="WH_DNA-bd_sf"/>
</dbReference>
<dbReference type="Proteomes" id="UP000027466">
    <property type="component" value="Unassembled WGS sequence"/>
</dbReference>
<dbReference type="STRING" id="60547.GCA_000751215_02959"/>
<evidence type="ECO:0000313" key="2">
    <source>
        <dbReference type="EMBL" id="KDR39184.1"/>
    </source>
</evidence>
<protein>
    <submittedName>
        <fullName evidence="2">Transcriptional regulator</fullName>
    </submittedName>
</protein>
<dbReference type="InterPro" id="IPR036388">
    <property type="entry name" value="WH-like_DNA-bd_sf"/>
</dbReference>
<accession>A0A069PH43</accession>
<name>A0A069PH43_9BURK</name>
<dbReference type="AlphaFoldDB" id="A0A069PH43"/>
<comment type="caution">
    <text evidence="2">The sequence shown here is derived from an EMBL/GenBank/DDBJ whole genome shotgun (WGS) entry which is preliminary data.</text>
</comment>
<reference evidence="2 3" key="1">
    <citation type="submission" date="2014-03" db="EMBL/GenBank/DDBJ databases">
        <title>Draft Genome Sequences of Four Burkholderia Strains.</title>
        <authorList>
            <person name="Liu X.Y."/>
            <person name="Li C.X."/>
            <person name="Xu J.H."/>
        </authorList>
    </citation>
    <scope>NUCLEOTIDE SEQUENCE [LARGE SCALE GENOMIC DNA]</scope>
    <source>
        <strain evidence="2 3">DSM 50014</strain>
    </source>
</reference>
<feature type="region of interest" description="Disordered" evidence="1">
    <location>
        <begin position="100"/>
        <end position="156"/>
    </location>
</feature>
<dbReference type="Pfam" id="PF13730">
    <property type="entry name" value="HTH_36"/>
    <property type="match status" value="1"/>
</dbReference>
<gene>
    <name evidence="2" type="ORF">BG61_34335</name>
</gene>
<proteinExistence type="predicted"/>
<sequence length="287" mass="31355">MSIQAMSWAMEQQIVTDASARHVLLCLANYADHDGKAAFPSTAKLERDTGLSESTIRRKLDSLEELGMIAKGNQSIVAAYIDRADKRPICYDIQMKKPGGTVNPRSERGVTVTPTGCHGEANGVSMTQERGSTVTPNTSFNPSFNPPLNQKRSSDRADALVAGAEKKASTLTGETWNAYESAYERRYGTKPVRNATVNAQVANFVKRLGGTESPAVAAFYVSHNNRFYVQTMHSAGAMAKDAEKLRTEWATSTRVTETKAREADRLQTSGDMWSRLIEQAEVANGGR</sequence>
<organism evidence="2 3">
    <name type="scientific">Caballeronia glathei</name>
    <dbReference type="NCBI Taxonomy" id="60547"/>
    <lineage>
        <taxon>Bacteria</taxon>
        <taxon>Pseudomonadati</taxon>
        <taxon>Pseudomonadota</taxon>
        <taxon>Betaproteobacteria</taxon>
        <taxon>Burkholderiales</taxon>
        <taxon>Burkholderiaceae</taxon>
        <taxon>Caballeronia</taxon>
    </lineage>
</organism>
<feature type="compositionally biased region" description="Low complexity" evidence="1">
    <location>
        <begin position="135"/>
        <end position="149"/>
    </location>
</feature>
<keyword evidence="3" id="KW-1185">Reference proteome</keyword>
<evidence type="ECO:0000256" key="1">
    <source>
        <dbReference type="SAM" id="MobiDB-lite"/>
    </source>
</evidence>
<feature type="compositionally biased region" description="Polar residues" evidence="1">
    <location>
        <begin position="124"/>
        <end position="134"/>
    </location>
</feature>
<dbReference type="SUPFAM" id="SSF46785">
    <property type="entry name" value="Winged helix' DNA-binding domain"/>
    <property type="match status" value="1"/>
</dbReference>
<dbReference type="Gene3D" id="1.10.10.10">
    <property type="entry name" value="Winged helix-like DNA-binding domain superfamily/Winged helix DNA-binding domain"/>
    <property type="match status" value="1"/>
</dbReference>
<dbReference type="EMBL" id="JFHC01000064">
    <property type="protein sequence ID" value="KDR39184.1"/>
    <property type="molecule type" value="Genomic_DNA"/>
</dbReference>